<organism evidence="1 2">
    <name type="scientific">Eumeta variegata</name>
    <name type="common">Bagworm moth</name>
    <name type="synonym">Eumeta japonica</name>
    <dbReference type="NCBI Taxonomy" id="151549"/>
    <lineage>
        <taxon>Eukaryota</taxon>
        <taxon>Metazoa</taxon>
        <taxon>Ecdysozoa</taxon>
        <taxon>Arthropoda</taxon>
        <taxon>Hexapoda</taxon>
        <taxon>Insecta</taxon>
        <taxon>Pterygota</taxon>
        <taxon>Neoptera</taxon>
        <taxon>Endopterygota</taxon>
        <taxon>Lepidoptera</taxon>
        <taxon>Glossata</taxon>
        <taxon>Ditrysia</taxon>
        <taxon>Tineoidea</taxon>
        <taxon>Psychidae</taxon>
        <taxon>Oiketicinae</taxon>
        <taxon>Eumeta</taxon>
    </lineage>
</organism>
<evidence type="ECO:0000313" key="1">
    <source>
        <dbReference type="EMBL" id="GBP08483.1"/>
    </source>
</evidence>
<dbReference type="Proteomes" id="UP000299102">
    <property type="component" value="Unassembled WGS sequence"/>
</dbReference>
<protein>
    <submittedName>
        <fullName evidence="1">Uncharacterized protein</fullName>
    </submittedName>
</protein>
<evidence type="ECO:0000313" key="2">
    <source>
        <dbReference type="Proteomes" id="UP000299102"/>
    </source>
</evidence>
<accession>A0A4C1T1U0</accession>
<name>A0A4C1T1U0_EUMVA</name>
<proteinExistence type="predicted"/>
<gene>
    <name evidence="1" type="ORF">EVAR_77170_1</name>
</gene>
<dbReference type="AlphaFoldDB" id="A0A4C1T1U0"/>
<reference evidence="1 2" key="1">
    <citation type="journal article" date="2019" name="Commun. Biol.">
        <title>The bagworm genome reveals a unique fibroin gene that provides high tensile strength.</title>
        <authorList>
            <person name="Kono N."/>
            <person name="Nakamura H."/>
            <person name="Ohtoshi R."/>
            <person name="Tomita M."/>
            <person name="Numata K."/>
            <person name="Arakawa K."/>
        </authorList>
    </citation>
    <scope>NUCLEOTIDE SEQUENCE [LARGE SCALE GENOMIC DNA]</scope>
</reference>
<sequence>MRGRATVKYHEEPDPTDPFSSFLESCCGRLSCSREMGRLDGCNTTLTEYGCEIKVSAVAFPLLNERLQPPSIKFLPYPSASFLHQISSSYPRGRQRTGASFGIARIYGRR</sequence>
<comment type="caution">
    <text evidence="1">The sequence shown here is derived from an EMBL/GenBank/DDBJ whole genome shotgun (WGS) entry which is preliminary data.</text>
</comment>
<keyword evidence="2" id="KW-1185">Reference proteome</keyword>
<dbReference type="EMBL" id="BGZK01000031">
    <property type="protein sequence ID" value="GBP08483.1"/>
    <property type="molecule type" value="Genomic_DNA"/>
</dbReference>